<protein>
    <recommendedName>
        <fullName evidence="4">CDP-archaeol synthase</fullName>
    </recommendedName>
</protein>
<evidence type="ECO:0000313" key="2">
    <source>
        <dbReference type="EMBL" id="ACL63070.1"/>
    </source>
</evidence>
<dbReference type="Pfam" id="PF01864">
    <property type="entry name" value="CarS-like"/>
    <property type="match status" value="1"/>
</dbReference>
<dbReference type="PANTHER" id="PTHR39650:SF1">
    <property type="entry name" value="CDP-ARCHAEOL SYNTHASE"/>
    <property type="match status" value="1"/>
</dbReference>
<dbReference type="PANTHER" id="PTHR39650">
    <property type="entry name" value="CDP-ARCHAEOL SYNTHASE"/>
    <property type="match status" value="1"/>
</dbReference>
<evidence type="ECO:0000256" key="1">
    <source>
        <dbReference type="SAM" id="Phobius"/>
    </source>
</evidence>
<evidence type="ECO:0008006" key="4">
    <source>
        <dbReference type="Google" id="ProtNLM"/>
    </source>
</evidence>
<keyword evidence="1" id="KW-0812">Transmembrane</keyword>
<feature type="transmembrane region" description="Helical" evidence="1">
    <location>
        <begin position="135"/>
        <end position="154"/>
    </location>
</feature>
<proteinExistence type="predicted"/>
<dbReference type="AlphaFoldDB" id="B8IX29"/>
<dbReference type="KEGG" id="mno:Mnod_8082"/>
<keyword evidence="1" id="KW-1133">Transmembrane helix</keyword>
<feature type="transmembrane region" description="Helical" evidence="1">
    <location>
        <begin position="48"/>
        <end position="72"/>
    </location>
</feature>
<dbReference type="RefSeq" id="WP_012631272.1">
    <property type="nucleotide sequence ID" value="NC_011887.1"/>
</dbReference>
<keyword evidence="2" id="KW-0614">Plasmid</keyword>
<accession>B8IX29</accession>
<name>B8IX29_METNO</name>
<geneLocation type="plasmid" evidence="2 3">
    <name>pMNOD02</name>
</geneLocation>
<dbReference type="OrthoDB" id="8850121at2"/>
<keyword evidence="3" id="KW-1185">Reference proteome</keyword>
<dbReference type="Proteomes" id="UP000008207">
    <property type="component" value="Plasmid pMNOD02"/>
</dbReference>
<dbReference type="InterPro" id="IPR032690">
    <property type="entry name" value="CarS"/>
</dbReference>
<feature type="transmembrane region" description="Helical" evidence="1">
    <location>
        <begin position="6"/>
        <end position="28"/>
    </location>
</feature>
<evidence type="ECO:0000313" key="3">
    <source>
        <dbReference type="Proteomes" id="UP000008207"/>
    </source>
</evidence>
<reference evidence="3" key="1">
    <citation type="submission" date="2009-01" db="EMBL/GenBank/DDBJ databases">
        <title>Complete sequence of plasmid 2 of Methylobacterium nodulans ORS 2060.</title>
        <authorList>
            <consortium name="US DOE Joint Genome Institute"/>
            <person name="Lucas S."/>
            <person name="Copeland A."/>
            <person name="Lapidus A."/>
            <person name="Glavina del Rio T."/>
            <person name="Dalin E."/>
            <person name="Tice H."/>
            <person name="Bruce D."/>
            <person name="Goodwin L."/>
            <person name="Pitluck S."/>
            <person name="Sims D."/>
            <person name="Brettin T."/>
            <person name="Detter J.C."/>
            <person name="Han C."/>
            <person name="Larimer F."/>
            <person name="Land M."/>
            <person name="Hauser L."/>
            <person name="Kyrpides N."/>
            <person name="Ivanova N."/>
            <person name="Marx C.J."/>
            <person name="Richardson P."/>
        </authorList>
    </citation>
    <scope>NUCLEOTIDE SEQUENCE [LARGE SCALE GENOMIC DNA]</scope>
    <source>
        <strain evidence="3">LMG 21967 / CNCM I-2342 / ORS 2060</strain>
        <plasmid evidence="3">Plasmid pMNOD02</plasmid>
    </source>
</reference>
<gene>
    <name evidence="2" type="ordered locus">Mnod_8082</name>
</gene>
<dbReference type="HOGENOM" id="CLU_105710_1_0_5"/>
<keyword evidence="1" id="KW-0472">Membrane</keyword>
<sequence>MSDPVALFRVLVLLAVANFAPIIATKLLGSRFSTPLDFHQKLRDGNPVFGAGKTIRGLVVSLAATALVAPLLGFPPSAGISLASLSMAGDLTASFIKRRLGLKAHAQAFGLDQIPEALLPLVFLRDRLGLDGIDIVTVVAAFIIGEVILSRILFRLGLRETPY</sequence>
<dbReference type="EMBL" id="CP001351">
    <property type="protein sequence ID" value="ACL63070.1"/>
    <property type="molecule type" value="Genomic_DNA"/>
</dbReference>
<organism evidence="2 3">
    <name type="scientific">Methylobacterium nodulans (strain LMG 21967 / CNCM I-2342 / ORS 2060)</name>
    <dbReference type="NCBI Taxonomy" id="460265"/>
    <lineage>
        <taxon>Bacteria</taxon>
        <taxon>Pseudomonadati</taxon>
        <taxon>Pseudomonadota</taxon>
        <taxon>Alphaproteobacteria</taxon>
        <taxon>Hyphomicrobiales</taxon>
        <taxon>Methylobacteriaceae</taxon>
        <taxon>Methylobacterium</taxon>
    </lineage>
</organism>